<dbReference type="Proteomes" id="UP000003233">
    <property type="component" value="Unassembled WGS sequence"/>
</dbReference>
<evidence type="ECO:0000259" key="1">
    <source>
        <dbReference type="PROSITE" id="PS50042"/>
    </source>
</evidence>
<evidence type="ECO:0000313" key="2">
    <source>
        <dbReference type="EMBL" id="EHO83638.2"/>
    </source>
</evidence>
<dbReference type="InterPro" id="IPR051413">
    <property type="entry name" value="K/Na_HCN_channel"/>
</dbReference>
<comment type="caution">
    <text evidence="2">The sequence shown here is derived from an EMBL/GenBank/DDBJ whole genome shotgun (WGS) entry which is preliminary data.</text>
</comment>
<keyword evidence="3" id="KW-1185">Reference proteome</keyword>
<protein>
    <recommendedName>
        <fullName evidence="1">Cyclic nucleotide-binding domain-containing protein</fullName>
    </recommendedName>
</protein>
<dbReference type="RefSeq" id="WP_016361695.1">
    <property type="nucleotide sequence ID" value="NZ_KE161007.1"/>
</dbReference>
<dbReference type="EMBL" id="AGWJ02000002">
    <property type="protein sequence ID" value="EHO83638.2"/>
    <property type="molecule type" value="Genomic_DNA"/>
</dbReference>
<dbReference type="PANTHER" id="PTHR45689">
    <property type="entry name" value="I[[H]] CHANNEL, ISOFORM E"/>
    <property type="match status" value="1"/>
</dbReference>
<dbReference type="GO" id="GO:0035725">
    <property type="term" value="P:sodium ion transmembrane transport"/>
    <property type="evidence" value="ECO:0007669"/>
    <property type="project" value="TreeGrafter"/>
</dbReference>
<gene>
    <name evidence="2" type="ORF">HMPREF0402_00656</name>
</gene>
<dbReference type="SUPFAM" id="SSF51206">
    <property type="entry name" value="cAMP-binding domain-like"/>
    <property type="match status" value="1"/>
</dbReference>
<dbReference type="PATRIC" id="fig|457404.5.peg.607"/>
<dbReference type="GO" id="GO:0005249">
    <property type="term" value="F:voltage-gated potassium channel activity"/>
    <property type="evidence" value="ECO:0007669"/>
    <property type="project" value="TreeGrafter"/>
</dbReference>
<dbReference type="SMART" id="SM00100">
    <property type="entry name" value="cNMP"/>
    <property type="match status" value="1"/>
</dbReference>
<dbReference type="PANTHER" id="PTHR45689:SF14">
    <property type="entry name" value="CYCLIC NUCLEOTIDE-GATED CATION CHANNEL SUBUNIT A-LIKE PROTEIN"/>
    <property type="match status" value="1"/>
</dbReference>
<dbReference type="GO" id="GO:0003254">
    <property type="term" value="P:regulation of membrane depolarization"/>
    <property type="evidence" value="ECO:0007669"/>
    <property type="project" value="TreeGrafter"/>
</dbReference>
<dbReference type="Pfam" id="PF00027">
    <property type="entry name" value="cNMP_binding"/>
    <property type="match status" value="1"/>
</dbReference>
<dbReference type="InterPro" id="IPR018490">
    <property type="entry name" value="cNMP-bd_dom_sf"/>
</dbReference>
<accession>H1PQG3</accession>
<sequence>MKLVDFMPNDVKKKLQHNTFSPGEIILYAETENDYVHFLIDGMAEAYIPNSQGGFSTVHIYKPGSFFGEAEQFYSGRKPVEISAMTPCIVDKLHRNDFFDWMKKDFEVTKLIIKEIVHKLILNSEYIEEISQLTVKERFLRCIATHYQLNNIKSLTKEEVAKETKSPVRSINRAIAACTKEGILCYKNRQIHILDKEKLQTYLR</sequence>
<feature type="domain" description="Cyclic nucleotide-binding" evidence="1">
    <location>
        <begin position="1"/>
        <end position="119"/>
    </location>
</feature>
<dbReference type="InterPro" id="IPR036390">
    <property type="entry name" value="WH_DNA-bd_sf"/>
</dbReference>
<dbReference type="AlphaFoldDB" id="H1PQG3"/>
<dbReference type="InterPro" id="IPR014710">
    <property type="entry name" value="RmlC-like_jellyroll"/>
</dbReference>
<evidence type="ECO:0000313" key="3">
    <source>
        <dbReference type="Proteomes" id="UP000003233"/>
    </source>
</evidence>
<dbReference type="InterPro" id="IPR000595">
    <property type="entry name" value="cNMP-bd_dom"/>
</dbReference>
<dbReference type="Gene3D" id="2.60.120.10">
    <property type="entry name" value="Jelly Rolls"/>
    <property type="match status" value="1"/>
</dbReference>
<organism evidence="2 3">
    <name type="scientific">Fusobacterium ulcerans 12-1B</name>
    <dbReference type="NCBI Taxonomy" id="457404"/>
    <lineage>
        <taxon>Bacteria</taxon>
        <taxon>Fusobacteriati</taxon>
        <taxon>Fusobacteriota</taxon>
        <taxon>Fusobacteriia</taxon>
        <taxon>Fusobacteriales</taxon>
        <taxon>Fusobacteriaceae</taxon>
        <taxon>Fusobacterium</taxon>
    </lineage>
</organism>
<dbReference type="HOGENOM" id="CLU_112408_0_0_0"/>
<dbReference type="CDD" id="cd00038">
    <property type="entry name" value="CAP_ED"/>
    <property type="match status" value="1"/>
</dbReference>
<name>H1PQG3_9FUSO</name>
<dbReference type="PROSITE" id="PS50042">
    <property type="entry name" value="CNMP_BINDING_3"/>
    <property type="match status" value="1"/>
</dbReference>
<dbReference type="GO" id="GO:0098855">
    <property type="term" value="C:HCN channel complex"/>
    <property type="evidence" value="ECO:0007669"/>
    <property type="project" value="TreeGrafter"/>
</dbReference>
<reference evidence="2 3" key="1">
    <citation type="submission" date="2012-07" db="EMBL/GenBank/DDBJ databases">
        <title>The Genome Sequence of Fusobacterium ulcerans 12_1B.</title>
        <authorList>
            <consortium name="The Broad Institute Genome Sequencing Platform"/>
            <person name="Earl A."/>
            <person name="Ward D."/>
            <person name="Feldgarden M."/>
            <person name="Gevers D."/>
            <person name="Strauss J."/>
            <person name="Ambrose C.E."/>
            <person name="Allen-Vercoe E."/>
            <person name="Walker B."/>
            <person name="Young S.K."/>
            <person name="Zeng Q."/>
            <person name="Gargeya S."/>
            <person name="Fitzgerald M."/>
            <person name="Haas B."/>
            <person name="Abouelleil A."/>
            <person name="Alvarado L."/>
            <person name="Arachchi H.M."/>
            <person name="Berlin A.M."/>
            <person name="Chapman S.B."/>
            <person name="Goldberg J."/>
            <person name="Griggs A."/>
            <person name="Gujja S."/>
            <person name="Hansen M."/>
            <person name="Howarth C."/>
            <person name="Imamovic A."/>
            <person name="Larimer J."/>
            <person name="McCowen C."/>
            <person name="Montmayeur A."/>
            <person name="Murphy C."/>
            <person name="Neiman D."/>
            <person name="Pearson M."/>
            <person name="Priest M."/>
            <person name="Roberts A."/>
            <person name="Saif S."/>
            <person name="Shea T."/>
            <person name="Sisk P."/>
            <person name="Sykes S."/>
            <person name="Wortman J."/>
            <person name="Nusbaum C."/>
            <person name="Birren B."/>
        </authorList>
    </citation>
    <scope>NUCLEOTIDE SEQUENCE [LARGE SCALE GENOMIC DNA]</scope>
    <source>
        <strain evidence="2 3">12_1B</strain>
    </source>
</reference>
<dbReference type="SUPFAM" id="SSF46785">
    <property type="entry name" value="Winged helix' DNA-binding domain"/>
    <property type="match status" value="1"/>
</dbReference>
<proteinExistence type="predicted"/>